<proteinExistence type="predicted"/>
<dbReference type="Proteomes" id="UP001054945">
    <property type="component" value="Unassembled WGS sequence"/>
</dbReference>
<evidence type="ECO:0000256" key="1">
    <source>
        <dbReference type="SAM" id="MobiDB-lite"/>
    </source>
</evidence>
<comment type="caution">
    <text evidence="2">The sequence shown here is derived from an EMBL/GenBank/DDBJ whole genome shotgun (WGS) entry which is preliminary data.</text>
</comment>
<reference evidence="2 3" key="1">
    <citation type="submission" date="2021-06" db="EMBL/GenBank/DDBJ databases">
        <title>Caerostris extrusa draft genome.</title>
        <authorList>
            <person name="Kono N."/>
            <person name="Arakawa K."/>
        </authorList>
    </citation>
    <scope>NUCLEOTIDE SEQUENCE [LARGE SCALE GENOMIC DNA]</scope>
</reference>
<protein>
    <submittedName>
        <fullName evidence="2">Uncharacterized protein</fullName>
    </submittedName>
</protein>
<feature type="region of interest" description="Disordered" evidence="1">
    <location>
        <begin position="1"/>
        <end position="21"/>
    </location>
</feature>
<organism evidence="2 3">
    <name type="scientific">Caerostris extrusa</name>
    <name type="common">Bark spider</name>
    <name type="synonym">Caerostris bankana</name>
    <dbReference type="NCBI Taxonomy" id="172846"/>
    <lineage>
        <taxon>Eukaryota</taxon>
        <taxon>Metazoa</taxon>
        <taxon>Ecdysozoa</taxon>
        <taxon>Arthropoda</taxon>
        <taxon>Chelicerata</taxon>
        <taxon>Arachnida</taxon>
        <taxon>Araneae</taxon>
        <taxon>Araneomorphae</taxon>
        <taxon>Entelegynae</taxon>
        <taxon>Araneoidea</taxon>
        <taxon>Araneidae</taxon>
        <taxon>Caerostris</taxon>
    </lineage>
</organism>
<evidence type="ECO:0000313" key="3">
    <source>
        <dbReference type="Proteomes" id="UP001054945"/>
    </source>
</evidence>
<accession>A0AAV4V3F6</accession>
<gene>
    <name evidence="2" type="ORF">CEXT_458361</name>
</gene>
<keyword evidence="3" id="KW-1185">Reference proteome</keyword>
<dbReference type="AlphaFoldDB" id="A0AAV4V3F6"/>
<evidence type="ECO:0000313" key="2">
    <source>
        <dbReference type="EMBL" id="GIY64353.1"/>
    </source>
</evidence>
<dbReference type="EMBL" id="BPLR01013868">
    <property type="protein sequence ID" value="GIY64353.1"/>
    <property type="molecule type" value="Genomic_DNA"/>
</dbReference>
<sequence>MSLGKVRVPSLLKRTSKKDATAEIHPSIHAWKLRLIKMILKVVNYHFPCRSPKFSYGRATRDVTRRWSVGKYIDRVIFA</sequence>
<name>A0AAV4V3F6_CAEEX</name>